<dbReference type="eggNOG" id="KOG0683">
    <property type="taxonomic scope" value="Eukaryota"/>
</dbReference>
<dbReference type="AlphaFoldDB" id="Q54VQ9"/>
<dbReference type="STRING" id="44689.Q54VQ9"/>
<name>Q54VQ9_DICDI</name>
<dbReference type="Pfam" id="PF04909">
    <property type="entry name" value="Amidohydro_2"/>
    <property type="match status" value="1"/>
</dbReference>
<dbReference type="SMR" id="Q54VQ9"/>
<dbReference type="RefSeq" id="XP_641296.1">
    <property type="nucleotide sequence ID" value="XM_636204.1"/>
</dbReference>
<dbReference type="PhylomeDB" id="Q54VQ9"/>
<comment type="caution">
    <text evidence="2">The sequence shown here is derived from an EMBL/GenBank/DDBJ whole genome shotgun (WGS) entry which is preliminary data.</text>
</comment>
<dbReference type="InterPro" id="IPR032466">
    <property type="entry name" value="Metal_Hydrolase"/>
</dbReference>
<gene>
    <name evidence="2" type="ORF">DDB_G0280191</name>
</gene>
<dbReference type="OMA" id="WVYPNVY"/>
<accession>Q54VQ9</accession>
<keyword evidence="3" id="KW-1185">Reference proteome</keyword>
<evidence type="ECO:0000259" key="1">
    <source>
        <dbReference type="Pfam" id="PF04909"/>
    </source>
</evidence>
<dbReference type="VEuPathDB" id="AmoebaDB:DDB_G0280191"/>
<dbReference type="EMBL" id="AAFI02000035">
    <property type="protein sequence ID" value="EAL67322.1"/>
    <property type="molecule type" value="Genomic_DNA"/>
</dbReference>
<reference evidence="2 3" key="1">
    <citation type="journal article" date="2005" name="Nature">
        <title>The genome of the social amoeba Dictyostelium discoideum.</title>
        <authorList>
            <consortium name="The Dictyostelium discoideum Sequencing Consortium"/>
            <person name="Eichinger L."/>
            <person name="Pachebat J.A."/>
            <person name="Glockner G."/>
            <person name="Rajandream M.A."/>
            <person name="Sucgang R."/>
            <person name="Berriman M."/>
            <person name="Song J."/>
            <person name="Olsen R."/>
            <person name="Szafranski K."/>
            <person name="Xu Q."/>
            <person name="Tunggal B."/>
            <person name="Kummerfeld S."/>
            <person name="Madera M."/>
            <person name="Konfortov B.A."/>
            <person name="Rivero F."/>
            <person name="Bankier A.T."/>
            <person name="Lehmann R."/>
            <person name="Hamlin N."/>
            <person name="Davies R."/>
            <person name="Gaudet P."/>
            <person name="Fey P."/>
            <person name="Pilcher K."/>
            <person name="Chen G."/>
            <person name="Saunders D."/>
            <person name="Sodergren E."/>
            <person name="Davis P."/>
            <person name="Kerhornou A."/>
            <person name="Nie X."/>
            <person name="Hall N."/>
            <person name="Anjard C."/>
            <person name="Hemphill L."/>
            <person name="Bason N."/>
            <person name="Farbrother P."/>
            <person name="Desany B."/>
            <person name="Just E."/>
            <person name="Morio T."/>
            <person name="Rost R."/>
            <person name="Churcher C."/>
            <person name="Cooper J."/>
            <person name="Haydock S."/>
            <person name="van Driessche N."/>
            <person name="Cronin A."/>
            <person name="Goodhead I."/>
            <person name="Muzny D."/>
            <person name="Mourier T."/>
            <person name="Pain A."/>
            <person name="Lu M."/>
            <person name="Harper D."/>
            <person name="Lindsay R."/>
            <person name="Hauser H."/>
            <person name="James K."/>
            <person name="Quiles M."/>
            <person name="Madan Babu M."/>
            <person name="Saito T."/>
            <person name="Buchrieser C."/>
            <person name="Wardroper A."/>
            <person name="Felder M."/>
            <person name="Thangavelu M."/>
            <person name="Johnson D."/>
            <person name="Knights A."/>
            <person name="Loulseged H."/>
            <person name="Mungall K."/>
            <person name="Oliver K."/>
            <person name="Price C."/>
            <person name="Quail M.A."/>
            <person name="Urushihara H."/>
            <person name="Hernandez J."/>
            <person name="Rabbinowitsch E."/>
            <person name="Steffen D."/>
            <person name="Sanders M."/>
            <person name="Ma J."/>
            <person name="Kohara Y."/>
            <person name="Sharp S."/>
            <person name="Simmonds M."/>
            <person name="Spiegler S."/>
            <person name="Tivey A."/>
            <person name="Sugano S."/>
            <person name="White B."/>
            <person name="Walker D."/>
            <person name="Woodward J."/>
            <person name="Winckler T."/>
            <person name="Tanaka Y."/>
            <person name="Shaulsky G."/>
            <person name="Schleicher M."/>
            <person name="Weinstock G."/>
            <person name="Rosenthal A."/>
            <person name="Cox E.C."/>
            <person name="Chisholm R.L."/>
            <person name="Gibbs R."/>
            <person name="Loomis W.F."/>
            <person name="Platzer M."/>
            <person name="Kay R.R."/>
            <person name="Williams J."/>
            <person name="Dear P.H."/>
            <person name="Noegel A.A."/>
            <person name="Barrell B."/>
            <person name="Kuspa A."/>
        </authorList>
    </citation>
    <scope>NUCLEOTIDE SEQUENCE [LARGE SCALE GENOMIC DNA]</scope>
    <source>
        <strain evidence="2 3">AX4</strain>
    </source>
</reference>
<dbReference type="InParanoid" id="Q54VQ9"/>
<dbReference type="GeneID" id="8622429"/>
<dbReference type="PaxDb" id="44689-DDB0304621"/>
<dbReference type="SUPFAM" id="SSF51556">
    <property type="entry name" value="Metallo-dependent hydrolases"/>
    <property type="match status" value="1"/>
</dbReference>
<evidence type="ECO:0000313" key="2">
    <source>
        <dbReference type="EMBL" id="EAL67322.1"/>
    </source>
</evidence>
<sequence length="440" mass="50572">MNMQDKINQLESFIKTLPIIDHHCHNVIDKQPNIELPLAFVLSEGDSINNPLFLNQLKSTLIFKRSIKDIYKFYYGKDFIEEQEENGEIDENIIEHEINMKRNEIGTDNIMRGVFTRSNIEAIILDDSLKFSINSVELPLKSNSWHSQFTKVYKVIRLETLLEKSLIDAKTNGMSFFVWKTYVEKLFRDTIDNPIDDIKVIGLKSIVAYRCGLGVENPSIQKVLEEFEKVINEIQINNSNNNNNNNNINNSSGNIITTINQTNYRIENKTMINFFIHIAMGVSSTLSKPMPIQIHTGFGDSDLSLELSNPLLLKPLIESYPNVPIVLLHCSYPFFREAGFLSWVYPNVYVDIGLAIPFLSISGMKNSIQSMLELAPIDKIIYSSDSHYIPELFYLGSIWARNIIFKVLSKSLKNNEITLKESKEFAFKIFKTNCLNLYKI</sequence>
<dbReference type="InterPro" id="IPR006680">
    <property type="entry name" value="Amidohydro-rel"/>
</dbReference>
<protein>
    <submittedName>
        <fullName evidence="2">Amidohydrolase 2 family protein</fullName>
    </submittedName>
</protein>
<dbReference type="Proteomes" id="UP000002195">
    <property type="component" value="Unassembled WGS sequence"/>
</dbReference>
<dbReference type="Gene3D" id="3.20.20.140">
    <property type="entry name" value="Metal-dependent hydrolases"/>
    <property type="match status" value="1"/>
</dbReference>
<dbReference type="KEGG" id="ddi:DDB_G0280191"/>
<proteinExistence type="predicted"/>
<dbReference type="PANTHER" id="PTHR43383">
    <property type="entry name" value="NODULIN 6"/>
    <property type="match status" value="1"/>
</dbReference>
<dbReference type="HOGENOM" id="CLU_017290_4_0_1"/>
<organism evidence="2 3">
    <name type="scientific">Dictyostelium discoideum</name>
    <name type="common">Social amoeba</name>
    <dbReference type="NCBI Taxonomy" id="44689"/>
    <lineage>
        <taxon>Eukaryota</taxon>
        <taxon>Amoebozoa</taxon>
        <taxon>Evosea</taxon>
        <taxon>Eumycetozoa</taxon>
        <taxon>Dictyostelia</taxon>
        <taxon>Dictyosteliales</taxon>
        <taxon>Dictyosteliaceae</taxon>
        <taxon>Dictyostelium</taxon>
    </lineage>
</organism>
<dbReference type="dictyBase" id="DDB_G0280191"/>
<evidence type="ECO:0000313" key="3">
    <source>
        <dbReference type="Proteomes" id="UP000002195"/>
    </source>
</evidence>
<dbReference type="PANTHER" id="PTHR43383:SF2">
    <property type="entry name" value="AMIDOHYDROLASE 2 FAMILY PROTEIN"/>
    <property type="match status" value="1"/>
</dbReference>
<dbReference type="GO" id="GO:0016787">
    <property type="term" value="F:hydrolase activity"/>
    <property type="evidence" value="ECO:0007669"/>
    <property type="project" value="InterPro"/>
</dbReference>
<feature type="domain" description="Amidohydrolase-related" evidence="1">
    <location>
        <begin position="291"/>
        <end position="438"/>
    </location>
</feature>